<name>A0A191ZVU1_9RALS</name>
<dbReference type="InterPro" id="IPR006311">
    <property type="entry name" value="TAT_signal"/>
</dbReference>
<evidence type="ECO:0000313" key="1">
    <source>
        <dbReference type="EMBL" id="ANJ72203.1"/>
    </source>
</evidence>
<evidence type="ECO:0000313" key="2">
    <source>
        <dbReference type="Proteomes" id="UP000078572"/>
    </source>
</evidence>
<sequence>MERRDFLKAGAMLGLGGAASGLPGVVFAQGQRDQGGRKGYGNLLILIELKGGNDGLNTVVPYTSAQYYALRPRIAIKREQVLQLDDRYGLHPSLQGMMPLWQAGELSVVQGLSYPQPNLSHFRSIEIWDTASRSDQYLREGWLTRAFAARPVPASFGADGVIIGTADLGPLDGGSRAVALANPDAFLNDAKLAMPSHAIGNATLEHVLKVEADIVKAADGLRPKAGKFAFQTHFPDGGFGNSIKAAMQVVAAPGHGGADVAVVCLSLGSFDTHTNQQGTQANLLKQLGDGIASLKSALTELGRWNDTLIVTYSEFGRRPRENLNNGTDHGTAAAHFVAGGRVKGGLAGQGPMLERLDGGGNLDPSVDFRSLYATVLERWWGMDSQSVLAGRFAPLDLIKA</sequence>
<dbReference type="AlphaFoldDB" id="A0A191ZVU1"/>
<dbReference type="EMBL" id="CP016022">
    <property type="protein sequence ID" value="ANJ72203.1"/>
    <property type="molecule type" value="Genomic_DNA"/>
</dbReference>
<reference evidence="2" key="1">
    <citation type="submission" date="2016-06" db="EMBL/GenBank/DDBJ databases">
        <authorList>
            <person name="Xu Y."/>
            <person name="Nagy A."/>
            <person name="Yan X."/>
            <person name="Kim S.W."/>
            <person name="Haley B."/>
            <person name="Liu N.T."/>
            <person name="Nou X."/>
        </authorList>
    </citation>
    <scope>NUCLEOTIDE SEQUENCE [LARGE SCALE GENOMIC DNA]</scope>
    <source>
        <strain evidence="2">ATCC 49129</strain>
    </source>
</reference>
<accession>A0A191ZVU1</accession>
<dbReference type="InterPro" id="IPR010869">
    <property type="entry name" value="DUF1501"/>
</dbReference>
<dbReference type="Pfam" id="PF07394">
    <property type="entry name" value="DUF1501"/>
    <property type="match status" value="1"/>
</dbReference>
<keyword evidence="2" id="KW-1185">Reference proteome</keyword>
<organism evidence="1 2">
    <name type="scientific">Ralstonia insidiosa</name>
    <dbReference type="NCBI Taxonomy" id="190721"/>
    <lineage>
        <taxon>Bacteria</taxon>
        <taxon>Pseudomonadati</taxon>
        <taxon>Pseudomonadota</taxon>
        <taxon>Betaproteobacteria</taxon>
        <taxon>Burkholderiales</taxon>
        <taxon>Burkholderiaceae</taxon>
        <taxon>Ralstonia</taxon>
    </lineage>
</organism>
<dbReference type="RefSeq" id="WP_064802945.1">
    <property type="nucleotide sequence ID" value="NZ_CP016022.1"/>
</dbReference>
<proteinExistence type="predicted"/>
<dbReference type="GeneID" id="61525745"/>
<dbReference type="OrthoDB" id="9779968at2"/>
<dbReference type="InterPro" id="IPR019546">
    <property type="entry name" value="TAT_signal_bac_arc"/>
</dbReference>
<dbReference type="Proteomes" id="UP000078572">
    <property type="component" value="Chromosome 1"/>
</dbReference>
<dbReference type="SUPFAM" id="SSF53649">
    <property type="entry name" value="Alkaline phosphatase-like"/>
    <property type="match status" value="1"/>
</dbReference>
<protein>
    <submittedName>
        <fullName evidence="1">Twin-arginine translocation pathway signal sequence domain-containing protein</fullName>
    </submittedName>
</protein>
<dbReference type="STRING" id="190721.ACS15_1592"/>
<dbReference type="PANTHER" id="PTHR43737:SF1">
    <property type="entry name" value="DUF1501 DOMAIN-CONTAINING PROTEIN"/>
    <property type="match status" value="1"/>
</dbReference>
<dbReference type="PROSITE" id="PS51318">
    <property type="entry name" value="TAT"/>
    <property type="match status" value="1"/>
</dbReference>
<dbReference type="NCBIfam" id="TIGR01409">
    <property type="entry name" value="TAT_signal_seq"/>
    <property type="match status" value="1"/>
</dbReference>
<gene>
    <name evidence="1" type="ORF">A9Y76_06880</name>
</gene>
<dbReference type="PANTHER" id="PTHR43737">
    <property type="entry name" value="BLL7424 PROTEIN"/>
    <property type="match status" value="1"/>
</dbReference>
<dbReference type="InterPro" id="IPR017850">
    <property type="entry name" value="Alkaline_phosphatase_core_sf"/>
</dbReference>